<dbReference type="AlphaFoldDB" id="A0A844FXD3"/>
<dbReference type="GO" id="GO:0004567">
    <property type="term" value="F:beta-mannosidase activity"/>
    <property type="evidence" value="ECO:0007669"/>
    <property type="project" value="UniProtKB-EC"/>
</dbReference>
<feature type="domain" description="Mannosidase Ig/CBM-like" evidence="6">
    <location>
        <begin position="692"/>
        <end position="767"/>
    </location>
</feature>
<evidence type="ECO:0000256" key="5">
    <source>
        <dbReference type="ARBA" id="ARBA00023295"/>
    </source>
</evidence>
<dbReference type="EMBL" id="VUNS01000001">
    <property type="protein sequence ID" value="MST95533.1"/>
    <property type="molecule type" value="Genomic_DNA"/>
</dbReference>
<dbReference type="InterPro" id="IPR017853">
    <property type="entry name" value="GH"/>
</dbReference>
<gene>
    <name evidence="8" type="ORF">FYJ85_00530</name>
</gene>
<evidence type="ECO:0000256" key="1">
    <source>
        <dbReference type="ARBA" id="ARBA00000829"/>
    </source>
</evidence>
<evidence type="ECO:0000256" key="4">
    <source>
        <dbReference type="ARBA" id="ARBA00022801"/>
    </source>
</evidence>
<reference evidence="8 9" key="1">
    <citation type="submission" date="2019-08" db="EMBL/GenBank/DDBJ databases">
        <title>In-depth cultivation of the pig gut microbiome towards novel bacterial diversity and tailored functional studies.</title>
        <authorList>
            <person name="Wylensek D."/>
            <person name="Hitch T.C.A."/>
            <person name="Clavel T."/>
        </authorList>
    </citation>
    <scope>NUCLEOTIDE SEQUENCE [LARGE SCALE GENOMIC DNA]</scope>
    <source>
        <strain evidence="8 9">BBE-744-WT-12</strain>
    </source>
</reference>
<evidence type="ECO:0000256" key="2">
    <source>
        <dbReference type="ARBA" id="ARBA00004740"/>
    </source>
</evidence>
<evidence type="ECO:0000313" key="8">
    <source>
        <dbReference type="EMBL" id="MST95533.1"/>
    </source>
</evidence>
<dbReference type="Gene3D" id="2.60.120.260">
    <property type="entry name" value="Galactose-binding domain-like"/>
    <property type="match status" value="1"/>
</dbReference>
<dbReference type="InterPro" id="IPR050887">
    <property type="entry name" value="Beta-mannosidase_GH2"/>
</dbReference>
<comment type="catalytic activity">
    <reaction evidence="1">
        <text>Hydrolysis of terminal, non-reducing beta-D-mannose residues in beta-D-mannosides.</text>
        <dbReference type="EC" id="3.2.1.25"/>
    </reaction>
</comment>
<dbReference type="InterPro" id="IPR008979">
    <property type="entry name" value="Galactose-bd-like_sf"/>
</dbReference>
<dbReference type="Gene3D" id="2.60.40.10">
    <property type="entry name" value="Immunoglobulins"/>
    <property type="match status" value="1"/>
</dbReference>
<evidence type="ECO:0000256" key="3">
    <source>
        <dbReference type="ARBA" id="ARBA00012754"/>
    </source>
</evidence>
<dbReference type="InterPro" id="IPR013783">
    <property type="entry name" value="Ig-like_fold"/>
</dbReference>
<keyword evidence="4" id="KW-0378">Hydrolase</keyword>
<dbReference type="SUPFAM" id="SSF49303">
    <property type="entry name" value="beta-Galactosidase/glucuronidase domain"/>
    <property type="match status" value="1"/>
</dbReference>
<sequence>MRHRAVQEQRSDMQRILSLNGNWGLTYADGPPIAAPWEFTTLNPAPARRLMTAEVPEPVHRTLEKHGLLDDPNFGMNSLRARWVEECYWIYRRTFTAPAGALGPDAVVHLVFERLEMLAKVYLNGELAGSTANALVPHRIDVTGKLREGENTLVVALESGVFEYCDHPSKISCGGEMGDLTKRAWLRKAQHQSGWDWQARLQNVGILGDVRLEYAPDSVVTELSLVSLAADDLSSARIIVKGAAEGRAVRGTLKLRIAETGNSVEESFELPEGHAQCAVELTLDRPKLWFPRGAGEPFRYTAEIEFLGKRVTRKFGVRKVAVDQSEHPVEGTYFILEINNRRIFCKGGNFVPADLYYSEVDAGRCRELVRLAAGANFNLLRIWGGGIYATEEFCDACDEAGIMLWHDFIFACAKYPGENEAFSRAVRKEALTVVRALNHHPSLVVWCGNNELELGNRSWRQYCDCEVGWSDHYIFHHLLAKVVHDESPQVFYWPSSPYSPGFKEPSDPTTGDQHPWKATLETPGGTDFWTFRSYVDRFPNEGGVLGCSTPATLRQFLPENERELWSFSWDHHDNPFARLEDTFGSFSPERRLGHAYATVELWTGLDPRTLPMERYAVVSGLLQAEGLEEYIMNYRRRMFSTASAIFWMYNDSWPVTHGWTIVDCYRRKKLAYYPVKRAFAPVAAAVVSEHGSVKIFGVNDTFEPWSGELRCGVFQVCGGIARERTIPVELAPDASTLLAEFPKSEWEAAGSGRSGVFAQLLSGGRPAAQHRLFERRFGELGLDPDPEIRISRAGNRARFESGRYVWRVCLDIDGECELPDNAFDLIPGVPYEIPWDREELPVILTTGNSFFGGGVRDA</sequence>
<comment type="pathway">
    <text evidence="2">Glycan metabolism; N-glycan degradation.</text>
</comment>
<dbReference type="Proteomes" id="UP000435649">
    <property type="component" value="Unassembled WGS sequence"/>
</dbReference>
<keyword evidence="9" id="KW-1185">Reference proteome</keyword>
<accession>A0A844FXD3</accession>
<evidence type="ECO:0000259" key="6">
    <source>
        <dbReference type="Pfam" id="PF17786"/>
    </source>
</evidence>
<dbReference type="GO" id="GO:0006516">
    <property type="term" value="P:glycoprotein catabolic process"/>
    <property type="evidence" value="ECO:0007669"/>
    <property type="project" value="TreeGrafter"/>
</dbReference>
<evidence type="ECO:0000259" key="7">
    <source>
        <dbReference type="Pfam" id="PF22666"/>
    </source>
</evidence>
<organism evidence="8 9">
    <name type="scientific">Victivallis lenta</name>
    <dbReference type="NCBI Taxonomy" id="2606640"/>
    <lineage>
        <taxon>Bacteria</taxon>
        <taxon>Pseudomonadati</taxon>
        <taxon>Lentisphaerota</taxon>
        <taxon>Lentisphaeria</taxon>
        <taxon>Victivallales</taxon>
        <taxon>Victivallaceae</taxon>
        <taxon>Victivallis</taxon>
    </lineage>
</organism>
<dbReference type="InterPro" id="IPR036156">
    <property type="entry name" value="Beta-gal/glucu_dom_sf"/>
</dbReference>
<dbReference type="SUPFAM" id="SSF49785">
    <property type="entry name" value="Galactose-binding domain-like"/>
    <property type="match status" value="1"/>
</dbReference>
<dbReference type="EC" id="3.2.1.25" evidence="3"/>
<dbReference type="Gene3D" id="3.20.20.80">
    <property type="entry name" value="Glycosidases"/>
    <property type="match status" value="1"/>
</dbReference>
<comment type="caution">
    <text evidence="8">The sequence shown here is derived from an EMBL/GenBank/DDBJ whole genome shotgun (WGS) entry which is preliminary data.</text>
</comment>
<name>A0A844FXD3_9BACT</name>
<protein>
    <recommendedName>
        <fullName evidence="3">beta-mannosidase</fullName>
        <ecNumber evidence="3">3.2.1.25</ecNumber>
    </recommendedName>
</protein>
<dbReference type="InterPro" id="IPR054593">
    <property type="entry name" value="Beta-mannosidase-like_N2"/>
</dbReference>
<dbReference type="Pfam" id="PF17786">
    <property type="entry name" value="Mannosidase_ig"/>
    <property type="match status" value="1"/>
</dbReference>
<dbReference type="SUPFAM" id="SSF51445">
    <property type="entry name" value="(Trans)glycosidases"/>
    <property type="match status" value="1"/>
</dbReference>
<dbReference type="PANTHER" id="PTHR43730:SF1">
    <property type="entry name" value="BETA-MANNOSIDASE"/>
    <property type="match status" value="1"/>
</dbReference>
<dbReference type="Pfam" id="PF22666">
    <property type="entry name" value="Glyco_hydro_2_N2"/>
    <property type="match status" value="1"/>
</dbReference>
<feature type="domain" description="Beta-mannosidase-like galactose-binding" evidence="7">
    <location>
        <begin position="37"/>
        <end position="207"/>
    </location>
</feature>
<proteinExistence type="predicted"/>
<dbReference type="InterPro" id="IPR041447">
    <property type="entry name" value="Mannosidase_ig"/>
</dbReference>
<evidence type="ECO:0000313" key="9">
    <source>
        <dbReference type="Proteomes" id="UP000435649"/>
    </source>
</evidence>
<dbReference type="PANTHER" id="PTHR43730">
    <property type="entry name" value="BETA-MANNOSIDASE"/>
    <property type="match status" value="1"/>
</dbReference>
<keyword evidence="5" id="KW-0326">Glycosidase</keyword>